<evidence type="ECO:0000313" key="2">
    <source>
        <dbReference type="EMBL" id="OAD00535.1"/>
    </source>
</evidence>
<evidence type="ECO:0000256" key="1">
    <source>
        <dbReference type="SAM" id="Coils"/>
    </source>
</evidence>
<keyword evidence="3" id="KW-1185">Reference proteome</keyword>
<dbReference type="Proteomes" id="UP000077051">
    <property type="component" value="Unassembled WGS sequence"/>
</dbReference>
<feature type="coiled-coil region" evidence="1">
    <location>
        <begin position="78"/>
        <end position="143"/>
    </location>
</feature>
<evidence type="ECO:0000313" key="3">
    <source>
        <dbReference type="Proteomes" id="UP000077051"/>
    </source>
</evidence>
<name>A0A168IYX0_MUCCL</name>
<dbReference type="VEuPathDB" id="FungiDB:MUCCIDRAFT_166312"/>
<comment type="caution">
    <text evidence="2">The sequence shown here is derived from an EMBL/GenBank/DDBJ whole genome shotgun (WGS) entry which is preliminary data.</text>
</comment>
<accession>A0A168IYX0</accession>
<keyword evidence="1" id="KW-0175">Coiled coil</keyword>
<dbReference type="OrthoDB" id="5372507at2759"/>
<sequence>MAVVHFNLSNDSEKAIDSLAMLAESLGMDTIELSNMLLKLQQEQPQEIAAAQQHIGDKEILSSEYRLLQQKYDDLGVEETTLTKMQELENQADAAESQCRHQQMKLESFAALPSDMVLASIKIQEAEDDLHQLEQVRETLLSEIADSVH</sequence>
<organism evidence="2 3">
    <name type="scientific">Mucor lusitanicus CBS 277.49</name>
    <dbReference type="NCBI Taxonomy" id="747725"/>
    <lineage>
        <taxon>Eukaryota</taxon>
        <taxon>Fungi</taxon>
        <taxon>Fungi incertae sedis</taxon>
        <taxon>Mucoromycota</taxon>
        <taxon>Mucoromycotina</taxon>
        <taxon>Mucoromycetes</taxon>
        <taxon>Mucorales</taxon>
        <taxon>Mucorineae</taxon>
        <taxon>Mucoraceae</taxon>
        <taxon>Mucor</taxon>
    </lineage>
</organism>
<proteinExistence type="predicted"/>
<protein>
    <submittedName>
        <fullName evidence="2">Uncharacterized protein</fullName>
    </submittedName>
</protein>
<dbReference type="AlphaFoldDB" id="A0A168IYX0"/>
<gene>
    <name evidence="2" type="ORF">MUCCIDRAFT_166312</name>
</gene>
<dbReference type="EMBL" id="AMYB01000007">
    <property type="protein sequence ID" value="OAD00535.1"/>
    <property type="molecule type" value="Genomic_DNA"/>
</dbReference>
<reference evidence="2 3" key="1">
    <citation type="submission" date="2015-06" db="EMBL/GenBank/DDBJ databases">
        <title>Expansion of signal transduction pathways in fungi by whole-genome duplication.</title>
        <authorList>
            <consortium name="DOE Joint Genome Institute"/>
            <person name="Corrochano L.M."/>
            <person name="Kuo A."/>
            <person name="Marcet-Houben M."/>
            <person name="Polaino S."/>
            <person name="Salamov A."/>
            <person name="Villalobos J.M."/>
            <person name="Alvarez M.I."/>
            <person name="Avalos J."/>
            <person name="Benito E.P."/>
            <person name="Benoit I."/>
            <person name="Burger G."/>
            <person name="Camino L.P."/>
            <person name="Canovas D."/>
            <person name="Cerda-Olmedo E."/>
            <person name="Cheng J.-F."/>
            <person name="Dominguez A."/>
            <person name="Elias M."/>
            <person name="Eslava A.P."/>
            <person name="Glaser F."/>
            <person name="Grimwood J."/>
            <person name="Gutierrez G."/>
            <person name="Heitman J."/>
            <person name="Henrissat B."/>
            <person name="Iturriaga E.A."/>
            <person name="Lang B.F."/>
            <person name="Lavin J.L."/>
            <person name="Lee S."/>
            <person name="Li W."/>
            <person name="Lindquist E."/>
            <person name="Lopez-Garcia S."/>
            <person name="Luque E.M."/>
            <person name="Marcos A.T."/>
            <person name="Martin J."/>
            <person name="Mccluskey K."/>
            <person name="Medina H.R."/>
            <person name="Miralles-Duran A."/>
            <person name="Miyazaki A."/>
            <person name="Munoz-Torres E."/>
            <person name="Oguiza J.A."/>
            <person name="Ohm R."/>
            <person name="Olmedo M."/>
            <person name="Orejas M."/>
            <person name="Ortiz-Castellanos L."/>
            <person name="Pisabarro A.G."/>
            <person name="Rodriguez-Romero J."/>
            <person name="Ruiz-Herrera J."/>
            <person name="Ruiz-Vazquez R."/>
            <person name="Sanz C."/>
            <person name="Schackwitz W."/>
            <person name="Schmutz J."/>
            <person name="Shahriari M."/>
            <person name="Shelest E."/>
            <person name="Silva-Franco F."/>
            <person name="Soanes D."/>
            <person name="Syed K."/>
            <person name="Tagua V.G."/>
            <person name="Talbot N.J."/>
            <person name="Thon M."/>
            <person name="De Vries R.P."/>
            <person name="Wiebenga A."/>
            <person name="Yadav J.S."/>
            <person name="Braun E.L."/>
            <person name="Baker S."/>
            <person name="Garre V."/>
            <person name="Horwitz B."/>
            <person name="Torres-Martinez S."/>
            <person name="Idnurm A."/>
            <person name="Herrera-Estrella A."/>
            <person name="Gabaldon T."/>
            <person name="Grigoriev I.V."/>
        </authorList>
    </citation>
    <scope>NUCLEOTIDE SEQUENCE [LARGE SCALE GENOMIC DNA]</scope>
    <source>
        <strain evidence="2 3">CBS 277.49</strain>
    </source>
</reference>